<evidence type="ECO:0000256" key="1">
    <source>
        <dbReference type="SAM" id="MobiDB-lite"/>
    </source>
</evidence>
<evidence type="ECO:0000313" key="3">
    <source>
        <dbReference type="Proteomes" id="UP000268094"/>
    </source>
</evidence>
<evidence type="ECO:0000313" key="2">
    <source>
        <dbReference type="EMBL" id="RKG92858.1"/>
    </source>
</evidence>
<comment type="caution">
    <text evidence="2">The sequence shown here is derived from an EMBL/GenBank/DDBJ whole genome shotgun (WGS) entry which is preliminary data.</text>
</comment>
<proteinExistence type="predicted"/>
<dbReference type="Proteomes" id="UP000268094">
    <property type="component" value="Unassembled WGS sequence"/>
</dbReference>
<feature type="region of interest" description="Disordered" evidence="1">
    <location>
        <begin position="689"/>
        <end position="718"/>
    </location>
</feature>
<sequence>MSALLDSGVRRGAEVRCPGCTRFIPTDVACPHCLCGPVPPERYGAARELLKSGVDRFALASRTAALEPSQVEVLAARYARQWGVALWLIEDARRIESRLLQRGFARDMEDSWAAQLPTDEALLAERIAPFSPLPDSLAYLSSKAPDADLSNMASLAWVHEGTFSEDARSTVRYLLHQDGRVAVEAMLALTRWRNAFPLRLTPEERERIRVLALGVLDVPDIGARAAVAWTRVSRDAPPAAVLAALHQGLYGSDLDVRFECALSLRDEVEVAQALDSPDADTVTFVRRMLSAWGSALLFPRLKREGDERFVQDVLRDLPFPPPEGALEALLTVSVRTVGSLADELLGFAKRQSFHAWGLENQRRWARWARSVLRDLPAETALHFFGWAATPGDNAEAPEEEETEAMWSFLEETVHAIDRGMEKDRIACFKDFLFVHFLHHAGVDEQRRLNDWARDPHSGEALLEALVMFPSRREQARLPASGVEHAARLLMAVWEGPGQHLLVAPMSRVARQWSAYSGREVLVDAVWQRFQSHPSERSLLLAAFASWRDRLWEKQREAEPDALVRFQMWWRLDPVGLYPHAEPLLDGAPLEVLPARLRALWAAAEEIVGTRPRTASLSVSKGAWALLRAVESDDPRYIQEMEAELAYFESRLPAFEQRVRTTPSPPEESNIHRDFLDDTLNALRMMRERRDRRRAHEEREREREIERQVAESRRRDQQRRAEEARVAAEALEAARLVEHAQQQARALSDARRLMTDLQPQVPARPLDREVLFPGSALPTLLHYARMLKALQGGADVMKLFEVVGLTPTAWATQANAWGQMMVGRPELAIRFSELLQAPWA</sequence>
<dbReference type="OrthoDB" id="5477979at2"/>
<accession>A0A3A8JCT3</accession>
<dbReference type="AlphaFoldDB" id="A0A3A8JCT3"/>
<name>A0A3A8JCT3_9BACT</name>
<keyword evidence="3" id="KW-1185">Reference proteome</keyword>
<dbReference type="EMBL" id="RAVZ01000018">
    <property type="protein sequence ID" value="RKG92858.1"/>
    <property type="molecule type" value="Genomic_DNA"/>
</dbReference>
<reference evidence="3" key="1">
    <citation type="submission" date="2018-09" db="EMBL/GenBank/DDBJ databases">
        <authorList>
            <person name="Livingstone P.G."/>
            <person name="Whitworth D.E."/>
        </authorList>
    </citation>
    <scope>NUCLEOTIDE SEQUENCE [LARGE SCALE GENOMIC DNA]</scope>
    <source>
        <strain evidence="3">CA054A</strain>
    </source>
</reference>
<organism evidence="2 3">
    <name type="scientific">Corallococcus terminator</name>
    <dbReference type="NCBI Taxonomy" id="2316733"/>
    <lineage>
        <taxon>Bacteria</taxon>
        <taxon>Pseudomonadati</taxon>
        <taxon>Myxococcota</taxon>
        <taxon>Myxococcia</taxon>
        <taxon>Myxococcales</taxon>
        <taxon>Cystobacterineae</taxon>
        <taxon>Myxococcaceae</taxon>
        <taxon>Corallococcus</taxon>
    </lineage>
</organism>
<dbReference type="RefSeq" id="WP_120539374.1">
    <property type="nucleotide sequence ID" value="NZ_RAVZ01000018.1"/>
</dbReference>
<protein>
    <submittedName>
        <fullName evidence="2">Uncharacterized protein</fullName>
    </submittedName>
</protein>
<gene>
    <name evidence="2" type="ORF">D7V88_04645</name>
</gene>